<gene>
    <name evidence="2" type="ORF">FJ651_08815</name>
</gene>
<dbReference type="RefSeq" id="WP_140990150.1">
    <property type="nucleotide sequence ID" value="NZ_VHIQ01000004.1"/>
</dbReference>
<keyword evidence="2" id="KW-0547">Nucleotide-binding</keyword>
<dbReference type="Proteomes" id="UP000317332">
    <property type="component" value="Unassembled WGS sequence"/>
</dbReference>
<reference evidence="2 3" key="1">
    <citation type="submission" date="2019-06" db="EMBL/GenBank/DDBJ databases">
        <title>Flavobacteriaceae Paucihalobacterium erythroidium CWB-1, complete genome.</title>
        <authorList>
            <person name="Wu S."/>
        </authorList>
    </citation>
    <scope>NUCLEOTIDE SEQUENCE [LARGE SCALE GENOMIC DNA]</scope>
    <source>
        <strain evidence="2 3">CWB-1</strain>
    </source>
</reference>
<protein>
    <submittedName>
        <fullName evidence="2">ATP-binding protein</fullName>
    </submittedName>
</protein>
<sequence length="181" mass="21137">MQTKKIVITGGPGTGKSSVINELIKRGFFCLEEISRQITREARKDGTEQLFLTNPLLFSEKIINARQQQYLQATNSNLPLVFFDRGMPDVLAYMDFIGDRYPSAFNDICLNHYYDEVFVLAPWKEIFKSDAERYENFEQAIQIHDYLLQTYQKFNYKLIDVPFAPVNARVDYILNEVENLK</sequence>
<name>A0A506PI36_9FLAO</name>
<evidence type="ECO:0000313" key="3">
    <source>
        <dbReference type="Proteomes" id="UP000317332"/>
    </source>
</evidence>
<dbReference type="GO" id="GO:0005524">
    <property type="term" value="F:ATP binding"/>
    <property type="evidence" value="ECO:0007669"/>
    <property type="project" value="UniProtKB-KW"/>
</dbReference>
<dbReference type="SUPFAM" id="SSF52540">
    <property type="entry name" value="P-loop containing nucleoside triphosphate hydrolases"/>
    <property type="match status" value="1"/>
</dbReference>
<keyword evidence="3" id="KW-1185">Reference proteome</keyword>
<comment type="caution">
    <text evidence="2">The sequence shown here is derived from an EMBL/GenBank/DDBJ whole genome shotgun (WGS) entry which is preliminary data.</text>
</comment>
<dbReference type="InterPro" id="IPR038727">
    <property type="entry name" value="NadR/Ttd14_AAA_dom"/>
</dbReference>
<feature type="domain" description="NadR/Ttd14 AAA" evidence="1">
    <location>
        <begin position="5"/>
        <end position="169"/>
    </location>
</feature>
<organism evidence="2 3">
    <name type="scientific">Paucihalobacter ruber</name>
    <dbReference type="NCBI Taxonomy" id="2567861"/>
    <lineage>
        <taxon>Bacteria</taxon>
        <taxon>Pseudomonadati</taxon>
        <taxon>Bacteroidota</taxon>
        <taxon>Flavobacteriia</taxon>
        <taxon>Flavobacteriales</taxon>
        <taxon>Flavobacteriaceae</taxon>
        <taxon>Paucihalobacter</taxon>
    </lineage>
</organism>
<dbReference type="EMBL" id="VHIQ01000004">
    <property type="protein sequence ID" value="TPV33188.1"/>
    <property type="molecule type" value="Genomic_DNA"/>
</dbReference>
<dbReference type="Gene3D" id="3.40.50.300">
    <property type="entry name" value="P-loop containing nucleotide triphosphate hydrolases"/>
    <property type="match status" value="1"/>
</dbReference>
<keyword evidence="2" id="KW-0067">ATP-binding</keyword>
<proteinExistence type="predicted"/>
<evidence type="ECO:0000313" key="2">
    <source>
        <dbReference type="EMBL" id="TPV33188.1"/>
    </source>
</evidence>
<dbReference type="Pfam" id="PF13521">
    <property type="entry name" value="AAA_28"/>
    <property type="match status" value="1"/>
</dbReference>
<accession>A0A506PI36</accession>
<evidence type="ECO:0000259" key="1">
    <source>
        <dbReference type="Pfam" id="PF13521"/>
    </source>
</evidence>
<dbReference type="InterPro" id="IPR027417">
    <property type="entry name" value="P-loop_NTPase"/>
</dbReference>
<dbReference type="AlphaFoldDB" id="A0A506PI36"/>
<dbReference type="OrthoDB" id="5638848at2"/>